<evidence type="ECO:0000313" key="2">
    <source>
        <dbReference type="Proteomes" id="UP000268014"/>
    </source>
</evidence>
<proteinExistence type="predicted"/>
<dbReference type="EMBL" id="UZAF01022042">
    <property type="protein sequence ID" value="VDO82689.1"/>
    <property type="molecule type" value="Genomic_DNA"/>
</dbReference>
<dbReference type="STRING" id="6290.A0A0N4X7E8"/>
<name>A0A0N4X7E8_HAEPC</name>
<dbReference type="WBParaSite" id="HPLM_0002029001-mRNA-1">
    <property type="protein sequence ID" value="HPLM_0002029001-mRNA-1"/>
    <property type="gene ID" value="HPLM_0002029001"/>
</dbReference>
<organism evidence="3">
    <name type="scientific">Haemonchus placei</name>
    <name type="common">Barber's pole worm</name>
    <dbReference type="NCBI Taxonomy" id="6290"/>
    <lineage>
        <taxon>Eukaryota</taxon>
        <taxon>Metazoa</taxon>
        <taxon>Ecdysozoa</taxon>
        <taxon>Nematoda</taxon>
        <taxon>Chromadorea</taxon>
        <taxon>Rhabditida</taxon>
        <taxon>Rhabditina</taxon>
        <taxon>Rhabditomorpha</taxon>
        <taxon>Strongyloidea</taxon>
        <taxon>Trichostrongylidae</taxon>
        <taxon>Haemonchus</taxon>
    </lineage>
</organism>
<gene>
    <name evidence="1" type="ORF">HPLM_LOCUS20282</name>
</gene>
<dbReference type="Proteomes" id="UP000268014">
    <property type="component" value="Unassembled WGS sequence"/>
</dbReference>
<accession>A0A0N4X7E8</accession>
<reference evidence="1 2" key="2">
    <citation type="submission" date="2018-11" db="EMBL/GenBank/DDBJ databases">
        <authorList>
            <consortium name="Pathogen Informatics"/>
        </authorList>
    </citation>
    <scope>NUCLEOTIDE SEQUENCE [LARGE SCALE GENOMIC DNA]</scope>
    <source>
        <strain evidence="1 2">MHpl1</strain>
    </source>
</reference>
<protein>
    <submittedName>
        <fullName evidence="3">DPPIV_N domain-containing protein</fullName>
    </submittedName>
</protein>
<reference evidence="3" key="1">
    <citation type="submission" date="2017-02" db="UniProtKB">
        <authorList>
            <consortium name="WormBaseParasite"/>
        </authorList>
    </citation>
    <scope>IDENTIFICATION</scope>
</reference>
<dbReference type="AlphaFoldDB" id="A0A0N4X7E8"/>
<evidence type="ECO:0000313" key="1">
    <source>
        <dbReference type="EMBL" id="VDO82689.1"/>
    </source>
</evidence>
<evidence type="ECO:0000313" key="3">
    <source>
        <dbReference type="WBParaSite" id="HPLM_0002029001-mRNA-1"/>
    </source>
</evidence>
<dbReference type="OrthoDB" id="5828165at2759"/>
<dbReference type="OMA" id="VACTEPP"/>
<sequence length="191" mass="21463">MQPIQYTRDDRFRINAELFELSPDGTKWLMVDGRMMYISVYRNEADRVRIAAVSQTGRTMLDTVLGKDNFSVRKNEMTTPPTPPALDIPSSFVENQKVEKISDCFVYWRDADGRTLGVNTLSAKDATLFLTHTAPSTTPITTMVQHNVIAQVTVIGSWDGERVQQQASINPLSMVFHFNHGLINIDLVGSL</sequence>
<keyword evidence="2" id="KW-1185">Reference proteome</keyword>